<dbReference type="Gene3D" id="3.30.9.10">
    <property type="entry name" value="D-Amino Acid Oxidase, subunit A, domain 2"/>
    <property type="match status" value="1"/>
</dbReference>
<dbReference type="InterPro" id="IPR036188">
    <property type="entry name" value="FAD/NAD-bd_sf"/>
</dbReference>
<comment type="caution">
    <text evidence="3">The sequence shown here is derived from an EMBL/GenBank/DDBJ whole genome shotgun (WGS) entry which is preliminary data.</text>
</comment>
<keyword evidence="4" id="KW-1185">Reference proteome</keyword>
<evidence type="ECO:0000259" key="2">
    <source>
        <dbReference type="Pfam" id="PF01266"/>
    </source>
</evidence>
<dbReference type="Gene3D" id="3.50.50.60">
    <property type="entry name" value="FAD/NAD(P)-binding domain"/>
    <property type="match status" value="2"/>
</dbReference>
<feature type="domain" description="FAD dependent oxidoreductase" evidence="2">
    <location>
        <begin position="2"/>
        <end position="389"/>
    </location>
</feature>
<dbReference type="AlphaFoldDB" id="A0A225NLM8"/>
<evidence type="ECO:0000256" key="1">
    <source>
        <dbReference type="ARBA" id="ARBA00023002"/>
    </source>
</evidence>
<evidence type="ECO:0000313" key="4">
    <source>
        <dbReference type="Proteomes" id="UP000215377"/>
    </source>
</evidence>
<organism evidence="3 4">
    <name type="scientific">Marinibacterium profundimaris</name>
    <dbReference type="NCBI Taxonomy" id="1679460"/>
    <lineage>
        <taxon>Bacteria</taxon>
        <taxon>Pseudomonadati</taxon>
        <taxon>Pseudomonadota</taxon>
        <taxon>Alphaproteobacteria</taxon>
        <taxon>Rhodobacterales</taxon>
        <taxon>Paracoccaceae</taxon>
        <taxon>Marinibacterium</taxon>
    </lineage>
</organism>
<protein>
    <submittedName>
        <fullName evidence="3">Amino acid dehydrogenase</fullName>
    </submittedName>
</protein>
<reference evidence="3 4" key="1">
    <citation type="submission" date="2013-04" db="EMBL/GenBank/DDBJ databases">
        <title>Oceanicola sp. 22II1-22F33 Genome Sequencing.</title>
        <authorList>
            <person name="Lai Q."/>
            <person name="Li G."/>
            <person name="Shao Z."/>
        </authorList>
    </citation>
    <scope>NUCLEOTIDE SEQUENCE [LARGE SCALE GENOMIC DNA]</scope>
    <source>
        <strain evidence="3 4">22II1-22F33</strain>
    </source>
</reference>
<sequence length="411" mass="44460">MIVIGAGIIGVTAALRLLADGHSVTLLDRGDVAGETSGGNAGAFAFSDIEPLAAPGILRKAPGWLLDPLGPLSLRPAYAVRMMPWLLHFWRSSQPKRHLASIAAQARMMDLSRRATETLIDSVDGQALIRREGQLQVYEGAGEYRESLSAWDLRRQHGVAFRLLESAGDIAEIQPGLSPRFTHAGFTPDWMNVTDPKVWTEHLARCFVNAGGQIRQAEVREMVQGDAGVSLMTDGETLTAGQVVLAAGAWSHRLARTLGERIPLETERGYNTTFPVCDFDLRTHVTFPGHGFVVSRVGQGVRIGGAVELGGLNLAPNFDRSDVLVRKARAFLPGFDPQDGTRWMGFRPSMPDSLPAIGRSGRADRVIHAFGHGHLGLTQSAGTAEIVAAIAARRAPDIDISAFDPLRFSRR</sequence>
<dbReference type="GO" id="GO:0005737">
    <property type="term" value="C:cytoplasm"/>
    <property type="evidence" value="ECO:0007669"/>
    <property type="project" value="TreeGrafter"/>
</dbReference>
<dbReference type="InterPro" id="IPR006076">
    <property type="entry name" value="FAD-dep_OxRdtase"/>
</dbReference>
<gene>
    <name evidence="3" type="ORF">ATO3_09660</name>
</gene>
<keyword evidence="1" id="KW-0560">Oxidoreductase</keyword>
<evidence type="ECO:0000313" key="3">
    <source>
        <dbReference type="EMBL" id="OWU75085.1"/>
    </source>
</evidence>
<dbReference type="Pfam" id="PF01266">
    <property type="entry name" value="DAO"/>
    <property type="match status" value="1"/>
</dbReference>
<accession>A0A225NLM8</accession>
<dbReference type="Proteomes" id="UP000215377">
    <property type="component" value="Unassembled WGS sequence"/>
</dbReference>
<dbReference type="EMBL" id="AQQR01000003">
    <property type="protein sequence ID" value="OWU75085.1"/>
    <property type="molecule type" value="Genomic_DNA"/>
</dbReference>
<dbReference type="SUPFAM" id="SSF54373">
    <property type="entry name" value="FAD-linked reductases, C-terminal domain"/>
    <property type="match status" value="1"/>
</dbReference>
<dbReference type="PANTHER" id="PTHR13847:SF289">
    <property type="entry name" value="GLYCINE OXIDASE"/>
    <property type="match status" value="1"/>
</dbReference>
<dbReference type="SUPFAM" id="SSF51905">
    <property type="entry name" value="FAD/NAD(P)-binding domain"/>
    <property type="match status" value="1"/>
</dbReference>
<dbReference type="GO" id="GO:0016491">
    <property type="term" value="F:oxidoreductase activity"/>
    <property type="evidence" value="ECO:0007669"/>
    <property type="project" value="UniProtKB-KW"/>
</dbReference>
<proteinExistence type="predicted"/>
<name>A0A225NLM8_9RHOB</name>
<dbReference type="PANTHER" id="PTHR13847">
    <property type="entry name" value="SARCOSINE DEHYDROGENASE-RELATED"/>
    <property type="match status" value="1"/>
</dbReference>